<dbReference type="Pfam" id="PF02463">
    <property type="entry name" value="SMC_N"/>
    <property type="match status" value="1"/>
</dbReference>
<dbReference type="CDD" id="cd03241">
    <property type="entry name" value="ABC_RecN"/>
    <property type="match status" value="2"/>
</dbReference>
<dbReference type="SUPFAM" id="SSF52540">
    <property type="entry name" value="P-loop containing nucleoside triphosphate hydrolases"/>
    <property type="match status" value="1"/>
</dbReference>
<evidence type="ECO:0000256" key="10">
    <source>
        <dbReference type="SAM" id="Coils"/>
    </source>
</evidence>
<dbReference type="NCBIfam" id="TIGR00634">
    <property type="entry name" value="recN"/>
    <property type="match status" value="1"/>
</dbReference>
<keyword evidence="10" id="KW-0175">Coiled coil</keyword>
<evidence type="ECO:0000313" key="13">
    <source>
        <dbReference type="Proteomes" id="UP000000467"/>
    </source>
</evidence>
<dbReference type="EMBL" id="CP003732">
    <property type="protein sequence ID" value="AFV11827.1"/>
    <property type="molecule type" value="Genomic_DNA"/>
</dbReference>
<evidence type="ECO:0000256" key="2">
    <source>
        <dbReference type="ARBA" id="ARBA00009441"/>
    </source>
</evidence>
<dbReference type="InterPro" id="IPR027417">
    <property type="entry name" value="P-loop_NTPase"/>
</dbReference>
<dbReference type="STRING" id="1089553.Tph_c16220"/>
<gene>
    <name evidence="12" type="primary">recN</name>
    <name evidence="12" type="ordered locus">Tph_c16220</name>
</gene>
<feature type="domain" description="RecF/RecN/SMC N-terminal" evidence="11">
    <location>
        <begin position="2"/>
        <end position="512"/>
    </location>
</feature>
<dbReference type="GO" id="GO:0009432">
    <property type="term" value="P:SOS response"/>
    <property type="evidence" value="ECO:0007669"/>
    <property type="project" value="TreeGrafter"/>
</dbReference>
<evidence type="ECO:0000259" key="11">
    <source>
        <dbReference type="Pfam" id="PF02463"/>
    </source>
</evidence>
<dbReference type="PANTHER" id="PTHR11059">
    <property type="entry name" value="DNA REPAIR PROTEIN RECN"/>
    <property type="match status" value="1"/>
</dbReference>
<accession>K4LIG2</accession>
<keyword evidence="7 9" id="KW-0234">DNA repair</keyword>
<dbReference type="HOGENOM" id="CLU_018297_3_1_9"/>
<dbReference type="FunFam" id="3.40.50.300:FF:000356">
    <property type="entry name" value="DNA repair protein RecN"/>
    <property type="match status" value="1"/>
</dbReference>
<dbReference type="InterPro" id="IPR004604">
    <property type="entry name" value="DNA_recomb/repair_RecN"/>
</dbReference>
<sequence length="566" mass="63106">MLVQLVIRDFALIDYVELHPGPGLNVLTGETGAGKSIIVDAMNLLVGGRASTELVRTGAEKACVEGLFDCTDYLHVAEKLVELGVPVSEDGTLLLSREVVREGRSLCRINGRIVPLAMYRSLGELLVDLHGQHEHQSLLRVGQHGELLDRYCGREVLQQRSLVADLYRRLVMVKEEYEQQQAHEAEVTRHLEYLRFAVAEIDRLKPRPGEEEELQQERERFRCGEKLAGLVKEALEELAGGGRTAPAYDLLSSAAQKLQEIGKLDGSMEELCYELNDIVYRLEDVVERLRSYQDRLEFDPQRAQEVEDRLFALRGLMRKYGNSLAEVCAFREQAAAEIEGMEGAAGRKEALADEYRRLTKEYDAEAKKLSSLRRAGAKRFVAAVLRELEGLGMENARLEIGWKVLSDPGPKGYDEVEFLFSANPGEPLKPLAKIASGGEMSRVMLALKVILAENDRIPTLIFDEIDAGIGGLTLQAVGERLVAVAGGKQVLCVTHAPQIAGRGQRHFRVEKTFSGERTCVSVRLLQEEERIDELVRMLGNSGKKEIARKHAREILNSNLSVNKTGR</sequence>
<evidence type="ECO:0000256" key="3">
    <source>
        <dbReference type="ARBA" id="ARBA00021315"/>
    </source>
</evidence>
<dbReference type="AlphaFoldDB" id="K4LIG2"/>
<dbReference type="GO" id="GO:0043590">
    <property type="term" value="C:bacterial nucleoid"/>
    <property type="evidence" value="ECO:0007669"/>
    <property type="project" value="TreeGrafter"/>
</dbReference>
<evidence type="ECO:0000256" key="1">
    <source>
        <dbReference type="ARBA" id="ARBA00003618"/>
    </source>
</evidence>
<evidence type="ECO:0000256" key="9">
    <source>
        <dbReference type="PIRNR" id="PIRNR003128"/>
    </source>
</evidence>
<organism evidence="12 13">
    <name type="scientific">Thermacetogenium phaeum (strain ATCC BAA-254 / DSM 26808 / PB)</name>
    <dbReference type="NCBI Taxonomy" id="1089553"/>
    <lineage>
        <taxon>Bacteria</taxon>
        <taxon>Bacillati</taxon>
        <taxon>Bacillota</taxon>
        <taxon>Clostridia</taxon>
        <taxon>Thermoanaerobacterales</taxon>
        <taxon>Thermoanaerobacteraceae</taxon>
        <taxon>Thermacetogenium</taxon>
    </lineage>
</organism>
<evidence type="ECO:0000256" key="4">
    <source>
        <dbReference type="ARBA" id="ARBA00022741"/>
    </source>
</evidence>
<dbReference type="GO" id="GO:0006281">
    <property type="term" value="P:DNA repair"/>
    <property type="evidence" value="ECO:0007669"/>
    <property type="project" value="UniProtKB-KW"/>
</dbReference>
<evidence type="ECO:0000256" key="5">
    <source>
        <dbReference type="ARBA" id="ARBA00022763"/>
    </source>
</evidence>
<protein>
    <recommendedName>
        <fullName evidence="3 9">DNA repair protein RecN</fullName>
    </recommendedName>
    <alternativeName>
        <fullName evidence="8 9">Recombination protein N</fullName>
    </alternativeName>
</protein>
<dbReference type="Gene3D" id="3.40.50.300">
    <property type="entry name" value="P-loop containing nucleotide triphosphate hydrolases"/>
    <property type="match status" value="2"/>
</dbReference>
<keyword evidence="5 9" id="KW-0227">DNA damage</keyword>
<comment type="function">
    <text evidence="1 9">May be involved in recombinational repair of damaged DNA.</text>
</comment>
<proteinExistence type="inferred from homology"/>
<evidence type="ECO:0000256" key="6">
    <source>
        <dbReference type="ARBA" id="ARBA00022840"/>
    </source>
</evidence>
<dbReference type="PANTHER" id="PTHR11059:SF0">
    <property type="entry name" value="DNA REPAIR PROTEIN RECN"/>
    <property type="match status" value="1"/>
</dbReference>
<dbReference type="GO" id="GO:0005524">
    <property type="term" value="F:ATP binding"/>
    <property type="evidence" value="ECO:0007669"/>
    <property type="project" value="UniProtKB-KW"/>
</dbReference>
<keyword evidence="4" id="KW-0547">Nucleotide-binding</keyword>
<evidence type="ECO:0000313" key="12">
    <source>
        <dbReference type="EMBL" id="AFV11827.1"/>
    </source>
</evidence>
<dbReference type="InterPro" id="IPR003395">
    <property type="entry name" value="RecF/RecN/SMC_N"/>
</dbReference>
<dbReference type="RefSeq" id="WP_015050707.1">
    <property type="nucleotide sequence ID" value="NC_018870.1"/>
</dbReference>
<dbReference type="PIRSF" id="PIRSF003128">
    <property type="entry name" value="RecN"/>
    <property type="match status" value="1"/>
</dbReference>
<evidence type="ECO:0000256" key="7">
    <source>
        <dbReference type="ARBA" id="ARBA00023204"/>
    </source>
</evidence>
<keyword evidence="13" id="KW-1185">Reference proteome</keyword>
<feature type="coiled-coil region" evidence="10">
    <location>
        <begin position="341"/>
        <end position="375"/>
    </location>
</feature>
<evidence type="ECO:0000256" key="8">
    <source>
        <dbReference type="ARBA" id="ARBA00033408"/>
    </source>
</evidence>
<dbReference type="OrthoDB" id="9806954at2"/>
<comment type="similarity">
    <text evidence="2 9">Belongs to the RecN family.</text>
</comment>
<dbReference type="FunFam" id="3.40.50.300:FF:000319">
    <property type="entry name" value="DNA repair protein RecN"/>
    <property type="match status" value="1"/>
</dbReference>
<dbReference type="KEGG" id="tpz:Tph_c16220"/>
<reference evidence="12 13" key="1">
    <citation type="journal article" date="2012" name="BMC Genomics">
        <title>Genome-guided analysis of physiological and morphological traits of the fermentative acetate oxidizer Thermacetogenium phaeum.</title>
        <authorList>
            <person name="Oehler D."/>
            <person name="Poehlein A."/>
            <person name="Leimbach A."/>
            <person name="Muller N."/>
            <person name="Daniel R."/>
            <person name="Gottschalk G."/>
            <person name="Schink B."/>
        </authorList>
    </citation>
    <scope>NUCLEOTIDE SEQUENCE [LARGE SCALE GENOMIC DNA]</scope>
    <source>
        <strain evidence="13">ATCC BAA-254 / DSM 26808 / PB</strain>
    </source>
</reference>
<name>K4LIG2_THEPS</name>
<dbReference type="GO" id="GO:0006310">
    <property type="term" value="P:DNA recombination"/>
    <property type="evidence" value="ECO:0007669"/>
    <property type="project" value="InterPro"/>
</dbReference>
<keyword evidence="6" id="KW-0067">ATP-binding</keyword>
<dbReference type="Proteomes" id="UP000000467">
    <property type="component" value="Chromosome"/>
</dbReference>
<dbReference type="eggNOG" id="COG0497">
    <property type="taxonomic scope" value="Bacteria"/>
</dbReference>